<dbReference type="Gene3D" id="3.30.190.20">
    <property type="match status" value="1"/>
</dbReference>
<keyword evidence="7 17" id="KW-0228">DNA excision</keyword>
<evidence type="ECO:0000256" key="15">
    <source>
        <dbReference type="ARBA" id="ARBA00039316"/>
    </source>
</evidence>
<dbReference type="GO" id="GO:0003677">
    <property type="term" value="F:DNA binding"/>
    <property type="evidence" value="ECO:0007669"/>
    <property type="project" value="UniProtKB-UniRule"/>
</dbReference>
<dbReference type="InterPro" id="IPR004602">
    <property type="entry name" value="UvrA"/>
</dbReference>
<evidence type="ECO:0000313" key="19">
    <source>
        <dbReference type="EMBL" id="RIE06913.1"/>
    </source>
</evidence>
<dbReference type="PROSITE" id="PS50893">
    <property type="entry name" value="ABC_TRANSPORTER_2"/>
    <property type="match status" value="1"/>
</dbReference>
<evidence type="ECO:0000256" key="16">
    <source>
        <dbReference type="ARBA" id="ARBA00042156"/>
    </source>
</evidence>
<dbReference type="PANTHER" id="PTHR43152:SF3">
    <property type="entry name" value="UVRABC SYSTEM PROTEIN A"/>
    <property type="match status" value="1"/>
</dbReference>
<dbReference type="PANTHER" id="PTHR43152">
    <property type="entry name" value="UVRABC SYSTEM PROTEIN A"/>
    <property type="match status" value="1"/>
</dbReference>
<evidence type="ECO:0000256" key="2">
    <source>
        <dbReference type="ARBA" id="ARBA00022490"/>
    </source>
</evidence>
<feature type="binding site" evidence="17">
    <location>
        <begin position="642"/>
        <end position="649"/>
    </location>
    <ligand>
        <name>ATP</name>
        <dbReference type="ChEBI" id="CHEBI:30616"/>
    </ligand>
</feature>
<keyword evidence="8 17" id="KW-0863">Zinc-finger</keyword>
<dbReference type="InterPro" id="IPR041552">
    <property type="entry name" value="UvrA_DNA-bd"/>
</dbReference>
<dbReference type="NCBIfam" id="TIGR00630">
    <property type="entry name" value="uvra"/>
    <property type="match status" value="1"/>
</dbReference>
<dbReference type="Gene3D" id="3.40.50.300">
    <property type="entry name" value="P-loop containing nucleotide triphosphate hydrolases"/>
    <property type="match status" value="3"/>
</dbReference>
<evidence type="ECO:0000256" key="17">
    <source>
        <dbReference type="HAMAP-Rule" id="MF_00205"/>
    </source>
</evidence>
<feature type="binding site" evidence="17">
    <location>
        <begin position="33"/>
        <end position="40"/>
    </location>
    <ligand>
        <name>ATP</name>
        <dbReference type="ChEBI" id="CHEBI:30616"/>
    </ligand>
</feature>
<dbReference type="HAMAP" id="MF_00205">
    <property type="entry name" value="UvrA"/>
    <property type="match status" value="1"/>
</dbReference>
<protein>
    <recommendedName>
        <fullName evidence="15 17">UvrABC system protein A</fullName>
        <shortName evidence="17">UvrA protein</shortName>
    </recommendedName>
    <alternativeName>
        <fullName evidence="16 17">Excinuclease ABC subunit A</fullName>
    </alternativeName>
</protein>
<keyword evidence="5 17" id="KW-0547">Nucleotide-binding</keyword>
<evidence type="ECO:0000256" key="6">
    <source>
        <dbReference type="ARBA" id="ARBA00022763"/>
    </source>
</evidence>
<dbReference type="GO" id="GO:0016887">
    <property type="term" value="F:ATP hydrolysis activity"/>
    <property type="evidence" value="ECO:0007669"/>
    <property type="project" value="InterPro"/>
</dbReference>
<dbReference type="GO" id="GO:0009380">
    <property type="term" value="C:excinuclease repair complex"/>
    <property type="evidence" value="ECO:0007669"/>
    <property type="project" value="InterPro"/>
</dbReference>
<evidence type="ECO:0000256" key="11">
    <source>
        <dbReference type="ARBA" id="ARBA00022881"/>
    </source>
</evidence>
<evidence type="ECO:0000256" key="4">
    <source>
        <dbReference type="ARBA" id="ARBA00022737"/>
    </source>
</evidence>
<organism evidence="19 20">
    <name type="scientific">Candidatus Cryosericum terrychapinii</name>
    <dbReference type="NCBI Taxonomy" id="2290919"/>
    <lineage>
        <taxon>Bacteria</taxon>
        <taxon>Pseudomonadati</taxon>
        <taxon>Caldisericota/Cryosericota group</taxon>
        <taxon>Candidatus Cryosericota</taxon>
        <taxon>Candidatus Cryosericia</taxon>
        <taxon>Candidatus Cryosericales</taxon>
        <taxon>Candidatus Cryosericaceae</taxon>
        <taxon>Candidatus Cryosericum</taxon>
    </lineage>
</organism>
<keyword evidence="6 17" id="KW-0227">DNA damage</keyword>
<dbReference type="Pfam" id="PF17760">
    <property type="entry name" value="UvrA_inter"/>
    <property type="match status" value="1"/>
</dbReference>
<evidence type="ECO:0000256" key="7">
    <source>
        <dbReference type="ARBA" id="ARBA00022769"/>
    </source>
</evidence>
<comment type="similarity">
    <text evidence="14 17">Belongs to the ABC transporter superfamily. UvrA family.</text>
</comment>
<evidence type="ECO:0000256" key="10">
    <source>
        <dbReference type="ARBA" id="ARBA00022840"/>
    </source>
</evidence>
<dbReference type="InterPro" id="IPR017871">
    <property type="entry name" value="ABC_transporter-like_CS"/>
</dbReference>
<dbReference type="GO" id="GO:0006289">
    <property type="term" value="P:nucleotide-excision repair"/>
    <property type="evidence" value="ECO:0007669"/>
    <property type="project" value="UniProtKB-UniRule"/>
</dbReference>
<dbReference type="GO" id="GO:0005737">
    <property type="term" value="C:cytoplasm"/>
    <property type="evidence" value="ECO:0007669"/>
    <property type="project" value="UniProtKB-SubCell"/>
</dbReference>
<dbReference type="CDD" id="cd03271">
    <property type="entry name" value="ABC_UvrA_II"/>
    <property type="match status" value="1"/>
</dbReference>
<evidence type="ECO:0000256" key="13">
    <source>
        <dbReference type="ARBA" id="ARBA00023204"/>
    </source>
</evidence>
<evidence type="ECO:0000259" key="18">
    <source>
        <dbReference type="PROSITE" id="PS50893"/>
    </source>
</evidence>
<comment type="subcellular location">
    <subcellularLocation>
        <location evidence="1 17">Cytoplasm</location>
    </subcellularLocation>
</comment>
<accession>A0A398CWJ7</accession>
<dbReference type="OrthoDB" id="9809851at2"/>
<keyword evidence="10 17" id="KW-0067">ATP-binding</keyword>
<evidence type="ECO:0000313" key="20">
    <source>
        <dbReference type="Proteomes" id="UP000266328"/>
    </source>
</evidence>
<name>A0A398CWJ7_9BACT</name>
<dbReference type="GO" id="GO:0009432">
    <property type="term" value="P:SOS response"/>
    <property type="evidence" value="ECO:0007669"/>
    <property type="project" value="UniProtKB-UniRule"/>
</dbReference>
<dbReference type="FunFam" id="1.20.1580.10:FF:000002">
    <property type="entry name" value="UvrABC system protein A"/>
    <property type="match status" value="1"/>
</dbReference>
<comment type="caution">
    <text evidence="19">The sequence shown here is derived from an EMBL/GenBank/DDBJ whole genome shotgun (WGS) entry which is preliminary data.</text>
</comment>
<evidence type="ECO:0000256" key="1">
    <source>
        <dbReference type="ARBA" id="ARBA00004496"/>
    </source>
</evidence>
<reference evidence="19 20" key="1">
    <citation type="submission" date="2018-09" db="EMBL/GenBank/DDBJ databases">
        <title>Discovery and Ecogenomic Context for Candidatus Cryosericales, a Global Caldiserica Order Active in Thawing Permafrost.</title>
        <authorList>
            <person name="Martinez M.A."/>
            <person name="Woodcroft B.J."/>
            <person name="Ignacio Espinoza J.C."/>
            <person name="Zayed A."/>
            <person name="Singleton C.M."/>
            <person name="Boyd J."/>
            <person name="Li Y.-F."/>
            <person name="Purvine S."/>
            <person name="Maughan H."/>
            <person name="Hodgkins S.B."/>
            <person name="Anderson D."/>
            <person name="Sederholm M."/>
            <person name="Temperton B."/>
            <person name="Saleska S.R."/>
            <person name="Tyson G.W."/>
            <person name="Rich V.I."/>
        </authorList>
    </citation>
    <scope>NUCLEOTIDE SEQUENCE [LARGE SCALE GENOMIC DNA]</scope>
    <source>
        <strain evidence="19 20">SMC7</strain>
    </source>
</reference>
<keyword evidence="20" id="KW-1185">Reference proteome</keyword>
<dbReference type="InterPro" id="IPR027417">
    <property type="entry name" value="P-loop_NTPase"/>
</dbReference>
<sequence length="948" mass="104430">MAEESIFIKGARVHNLKDVSVRLPRNKIIVITGVSGSGKSSLAFDTLYAEGQRRYVESLSAYARQFIGLMQKPDVDLIEGLSPAIAIDQRSASKNPRSTVGTLTEIYDYLRLLFARAGVPYCPNHDIPITKQSPQEIVEHVLAGYTGRTVALLAPAVEGRKGEYRKLIEDVQRKGFENYRVDGTEYSVDDPVPGIDKKRKHTIELIVDKLLVTADERTRLFDSVELALKEGDSVLKVLDLATGKLDFFSSTFACPICGYSIQEIEPRLFSFNSPYGACPTCTGLGFQLEPDIDMIVDRDKSLPEGAIQIPGFLAASTFSKDFVVQALRFRGYDPDRKVRDLPPGAMDIVLHGDKERIPVHWEDGAGLDHVYKFHWEGLINLLARRYEETTSEAMKEEYERFMVQKDCPTCHGRRLKPEALAVKLAGLNISEVTDMSVDQASQYVAQLPGTMTETQRTIAKQVLREINERLKFILDVGLGYLTLSRASATLAGGEAQRLRLATQVGSKLVGVLYVLDEPSIGLHPRDNERLLSTLRELRDLGNTLVIVEHDEETIRTADYLVDVGPGAGEHGGRIVAAGSLADIIAEPTSLTGQYLTGKLSVPLPATRRTPNGEHLLITGATEHNLKNIDADIPLHMFTCITGVSGSGKSTLINDCLYKGLARELYHAKDQPGHYEKLTGVAYIDRVIVVDQAPIGRTPRSNPATYTGLFTPIREVYARMPEAKVRGYQPGRFSFNVKGGRCEACEGNGFTKVEMQFLPDVYVPCEVCHGARFNSETLEVRYKGKSIADVLEMSVEEALHFFEAHARLKHMLKLLDAVGLGYIRLGQSAVTLSGGEAQRIKLAAELGKRTAGRTLYILDEPTTGLHFADVEKLVGVLQELTNKGNTVIVIEHNLDVIKNADWVIDLGPEGGDKGGRIIATGTPEQIARNPDSLTGQFLKDKVSTRTAES</sequence>
<dbReference type="InterPro" id="IPR041102">
    <property type="entry name" value="UvrA_inter"/>
</dbReference>
<comment type="subunit">
    <text evidence="17">Forms a heterotetramer with UvrB during the search for lesions.</text>
</comment>
<comment type="function">
    <text evidence="17">The UvrABC repair system catalyzes the recognition and processing of DNA lesions. UvrA is an ATPase and a DNA-binding protein. A damage recognition complex composed of 2 UvrA and 2 UvrB subunits scans DNA for abnormalities. When the presence of a lesion has been verified by UvrB, the UvrA molecules dissociate.</text>
</comment>
<dbReference type="Pfam" id="PF17755">
    <property type="entry name" value="UvrA_DNA-bind"/>
    <property type="match status" value="1"/>
</dbReference>
<feature type="domain" description="ABC transporter" evidence="18">
    <location>
        <begin position="610"/>
        <end position="938"/>
    </location>
</feature>
<dbReference type="GO" id="GO:0009381">
    <property type="term" value="F:excinuclease ABC activity"/>
    <property type="evidence" value="ECO:0007669"/>
    <property type="project" value="UniProtKB-UniRule"/>
</dbReference>
<keyword evidence="13 17" id="KW-0234">DNA repair</keyword>
<dbReference type="GO" id="GO:0008270">
    <property type="term" value="F:zinc ion binding"/>
    <property type="evidence" value="ECO:0007669"/>
    <property type="project" value="UniProtKB-UniRule"/>
</dbReference>
<keyword evidence="12 17" id="KW-0238">DNA-binding</keyword>
<evidence type="ECO:0000256" key="9">
    <source>
        <dbReference type="ARBA" id="ARBA00022833"/>
    </source>
</evidence>
<evidence type="ECO:0000256" key="14">
    <source>
        <dbReference type="ARBA" id="ARBA00038000"/>
    </source>
</evidence>
<keyword evidence="9 17" id="KW-0862">Zinc</keyword>
<dbReference type="GO" id="GO:0005524">
    <property type="term" value="F:ATP binding"/>
    <property type="evidence" value="ECO:0007669"/>
    <property type="project" value="UniProtKB-UniRule"/>
</dbReference>
<keyword evidence="4 17" id="KW-0677">Repeat</keyword>
<evidence type="ECO:0000256" key="5">
    <source>
        <dbReference type="ARBA" id="ARBA00022741"/>
    </source>
</evidence>
<gene>
    <name evidence="17 19" type="primary">uvrA</name>
    <name evidence="19" type="ORF">SMC7_00035</name>
</gene>
<keyword evidence="11 17" id="KW-0267">Excision nuclease</keyword>
<dbReference type="AlphaFoldDB" id="A0A398CWJ7"/>
<feature type="zinc finger region" description="C4-type" evidence="17">
    <location>
        <begin position="254"/>
        <end position="281"/>
    </location>
</feature>
<proteinExistence type="inferred from homology"/>
<dbReference type="Proteomes" id="UP000266328">
    <property type="component" value="Unassembled WGS sequence"/>
</dbReference>
<keyword evidence="3 17" id="KW-0479">Metal-binding</keyword>
<keyword evidence="2 17" id="KW-0963">Cytoplasm</keyword>
<evidence type="ECO:0000256" key="3">
    <source>
        <dbReference type="ARBA" id="ARBA00022723"/>
    </source>
</evidence>
<dbReference type="EMBL" id="QXIS01000001">
    <property type="protein sequence ID" value="RIE06913.1"/>
    <property type="molecule type" value="Genomic_DNA"/>
</dbReference>
<evidence type="ECO:0000256" key="8">
    <source>
        <dbReference type="ARBA" id="ARBA00022771"/>
    </source>
</evidence>
<evidence type="ECO:0000256" key="12">
    <source>
        <dbReference type="ARBA" id="ARBA00023125"/>
    </source>
</evidence>
<dbReference type="RefSeq" id="WP_119088345.1">
    <property type="nucleotide sequence ID" value="NZ_QXIS01000001.1"/>
</dbReference>
<dbReference type="Gene3D" id="1.10.8.280">
    <property type="entry name" value="ABC transporter ATPase domain-like"/>
    <property type="match status" value="1"/>
</dbReference>
<dbReference type="NCBIfam" id="NF001503">
    <property type="entry name" value="PRK00349.1"/>
    <property type="match status" value="1"/>
</dbReference>
<keyword evidence="17" id="KW-0742">SOS response</keyword>
<dbReference type="InterPro" id="IPR003439">
    <property type="entry name" value="ABC_transporter-like_ATP-bd"/>
</dbReference>
<feature type="zinc finger region" description="C4-type" evidence="17">
    <location>
        <begin position="741"/>
        <end position="767"/>
    </location>
</feature>
<dbReference type="SUPFAM" id="SSF52540">
    <property type="entry name" value="P-loop containing nucleoside triphosphate hydrolases"/>
    <property type="match status" value="2"/>
</dbReference>
<dbReference type="Gene3D" id="1.20.1580.10">
    <property type="entry name" value="ABC transporter ATPase like domain"/>
    <property type="match status" value="3"/>
</dbReference>
<dbReference type="PROSITE" id="PS00211">
    <property type="entry name" value="ABC_TRANSPORTER_1"/>
    <property type="match status" value="2"/>
</dbReference>